<keyword evidence="9" id="KW-0679">Respiratory chain</keyword>
<geneLocation type="mitochondrion" evidence="10"/>
<feature type="transmembrane region" description="Helical" evidence="9">
    <location>
        <begin position="53"/>
        <end position="79"/>
    </location>
</feature>
<evidence type="ECO:0000256" key="6">
    <source>
        <dbReference type="ARBA" id="ARBA00022989"/>
    </source>
</evidence>
<dbReference type="InterPro" id="IPR038430">
    <property type="entry name" value="NDAH_ubi_oxred_su3_sf"/>
</dbReference>
<feature type="transmembrane region" description="Helical" evidence="9">
    <location>
        <begin position="6"/>
        <end position="32"/>
    </location>
</feature>
<dbReference type="GO" id="GO:0031966">
    <property type="term" value="C:mitochondrial membrane"/>
    <property type="evidence" value="ECO:0007669"/>
    <property type="project" value="UniProtKB-SubCell"/>
</dbReference>
<evidence type="ECO:0000256" key="7">
    <source>
        <dbReference type="ARBA" id="ARBA00023136"/>
    </source>
</evidence>
<evidence type="ECO:0000313" key="10">
    <source>
        <dbReference type="EMBL" id="BAB62772.1"/>
    </source>
</evidence>
<evidence type="ECO:0000256" key="5">
    <source>
        <dbReference type="ARBA" id="ARBA00022692"/>
    </source>
</evidence>
<evidence type="ECO:0000256" key="3">
    <source>
        <dbReference type="ARBA" id="ARBA00021007"/>
    </source>
</evidence>
<comment type="subcellular location">
    <subcellularLocation>
        <location evidence="1">Membrane</location>
    </subcellularLocation>
    <subcellularLocation>
        <location evidence="9">Mitochondrion membrane</location>
        <topology evidence="9">Multi-pass membrane protein</topology>
    </subcellularLocation>
</comment>
<comment type="function">
    <text evidence="9">Core subunit of the mitochondrial membrane respiratory chain NADH dehydrogenase (Complex I) which catalyzes electron transfer from NADH through the respiratory chain, using ubiquinone as an electron acceptor. Essential for the catalytic activity of complex I.</text>
</comment>
<dbReference type="AlphaFoldDB" id="Q956D1"/>
<keyword evidence="9" id="KW-1278">Translocase</keyword>
<dbReference type="GO" id="GO:0030964">
    <property type="term" value="C:NADH dehydrogenase complex"/>
    <property type="evidence" value="ECO:0007669"/>
    <property type="project" value="TreeGrafter"/>
</dbReference>
<keyword evidence="9 10" id="KW-0496">Mitochondrion</keyword>
<evidence type="ECO:0000256" key="1">
    <source>
        <dbReference type="ARBA" id="ARBA00004370"/>
    </source>
</evidence>
<dbReference type="GO" id="GO:0008137">
    <property type="term" value="F:NADH dehydrogenase (ubiquinone) activity"/>
    <property type="evidence" value="ECO:0007669"/>
    <property type="project" value="UniProtKB-UniRule"/>
</dbReference>
<keyword evidence="9" id="KW-0830">Ubiquinone</keyword>
<proteinExistence type="inferred from homology"/>
<sequence>MEKVMVSVLLSTVLGVVLLAVGLFLGFSFILGREKSSAFECGFDPVGSSRVPFSLRFFLLAVIFVVFDVEIVLLFPAVLVVGGPLMWVGGWFDTFIFFTATIYWCCARVAGGVVSVGELSTNLCLM</sequence>
<comment type="similarity">
    <text evidence="2 9">Belongs to the complex I subunit 3 family.</text>
</comment>
<organism evidence="10">
    <name type="scientific">Pronodularia japanensis</name>
    <dbReference type="NCBI Taxonomy" id="1835347"/>
    <lineage>
        <taxon>Eukaryota</taxon>
        <taxon>Metazoa</taxon>
        <taxon>Spiralia</taxon>
        <taxon>Lophotrochozoa</taxon>
        <taxon>Mollusca</taxon>
        <taxon>Bivalvia</taxon>
        <taxon>Autobranchia</taxon>
        <taxon>Heteroconchia</taxon>
        <taxon>Palaeoheterodonta</taxon>
        <taxon>Unionida</taxon>
        <taxon>Unionoidea</taxon>
        <taxon>Unionidae</taxon>
        <taxon>Gonideinae</taxon>
        <taxon>Pronodularia</taxon>
    </lineage>
</organism>
<dbReference type="EC" id="7.1.1.2" evidence="9"/>
<dbReference type="PANTHER" id="PTHR11058:SF9">
    <property type="entry name" value="NADH-UBIQUINONE OXIDOREDUCTASE CHAIN 3"/>
    <property type="match status" value="1"/>
</dbReference>
<feature type="transmembrane region" description="Helical" evidence="9">
    <location>
        <begin position="85"/>
        <end position="106"/>
    </location>
</feature>
<keyword evidence="7 9" id="KW-0472">Membrane</keyword>
<accession>Q956D1</accession>
<dbReference type="InterPro" id="IPR000440">
    <property type="entry name" value="NADH_UbQ/plastoQ_OxRdtase_su3"/>
</dbReference>
<keyword evidence="6 9" id="KW-1133">Transmembrane helix</keyword>
<dbReference type="Gene3D" id="1.20.58.1610">
    <property type="entry name" value="NADH:ubiquinone/plastoquinone oxidoreductase, chain 3"/>
    <property type="match status" value="1"/>
</dbReference>
<evidence type="ECO:0000256" key="9">
    <source>
        <dbReference type="RuleBase" id="RU003640"/>
    </source>
</evidence>
<evidence type="ECO:0000256" key="8">
    <source>
        <dbReference type="ARBA" id="ARBA00049551"/>
    </source>
</evidence>
<keyword evidence="9" id="KW-0520">NAD</keyword>
<keyword evidence="5 9" id="KW-0812">Transmembrane</keyword>
<dbReference type="PANTHER" id="PTHR11058">
    <property type="entry name" value="NADH-UBIQUINONE OXIDOREDUCTASE CHAIN 3"/>
    <property type="match status" value="1"/>
</dbReference>
<dbReference type="EMBL" id="AB055625">
    <property type="protein sequence ID" value="BAB62772.1"/>
    <property type="molecule type" value="Genomic_DNA"/>
</dbReference>
<protein>
    <recommendedName>
        <fullName evidence="3 9">NADH-ubiquinone oxidoreductase chain 3</fullName>
        <ecNumber evidence="9">7.1.1.2</ecNumber>
    </recommendedName>
</protein>
<reference evidence="10" key="1">
    <citation type="submission" date="2001-02" db="EMBL/GenBank/DDBJ databases">
        <title>Evolutionary diversity between the gender-associate mitochondrial DNA genomes of freshwater mussels.</title>
        <authorList>
            <person name="Okazaki M."/>
            <person name="Ueshima R."/>
        </authorList>
    </citation>
    <scope>NUCLEOTIDE SEQUENCE</scope>
</reference>
<gene>
    <name evidence="10" type="primary">ND3</name>
</gene>
<keyword evidence="4 9" id="KW-0813">Transport</keyword>
<name>Q956D1_9BIVA</name>
<keyword evidence="9" id="KW-0249">Electron transport</keyword>
<comment type="catalytic activity">
    <reaction evidence="8 9">
        <text>a ubiquinone + NADH + 5 H(+)(in) = a ubiquinol + NAD(+) + 4 H(+)(out)</text>
        <dbReference type="Rhea" id="RHEA:29091"/>
        <dbReference type="Rhea" id="RHEA-COMP:9565"/>
        <dbReference type="Rhea" id="RHEA-COMP:9566"/>
        <dbReference type="ChEBI" id="CHEBI:15378"/>
        <dbReference type="ChEBI" id="CHEBI:16389"/>
        <dbReference type="ChEBI" id="CHEBI:17976"/>
        <dbReference type="ChEBI" id="CHEBI:57540"/>
        <dbReference type="ChEBI" id="CHEBI:57945"/>
        <dbReference type="EC" id="7.1.1.2"/>
    </reaction>
</comment>
<evidence type="ECO:0000256" key="4">
    <source>
        <dbReference type="ARBA" id="ARBA00022448"/>
    </source>
</evidence>
<evidence type="ECO:0000256" key="2">
    <source>
        <dbReference type="ARBA" id="ARBA00008472"/>
    </source>
</evidence>
<dbReference type="Pfam" id="PF00507">
    <property type="entry name" value="Oxidored_q4"/>
    <property type="match status" value="1"/>
</dbReference>